<dbReference type="NCBIfam" id="NF004043">
    <property type="entry name" value="PRK05560.1"/>
    <property type="match status" value="1"/>
</dbReference>
<evidence type="ECO:0000256" key="4">
    <source>
        <dbReference type="ARBA" id="ARBA00023029"/>
    </source>
</evidence>
<dbReference type="KEGG" id="eme:CEM_359"/>
<dbReference type="InterPro" id="IPR013758">
    <property type="entry name" value="Topo_IIA_A/C_ab"/>
</dbReference>
<keyword evidence="10" id="KW-1185">Reference proteome</keyword>
<proteinExistence type="inferred from homology"/>
<dbReference type="GO" id="GO:0009330">
    <property type="term" value="C:DNA topoisomerase type II (double strand cut, ATP-hydrolyzing) complex"/>
    <property type="evidence" value="ECO:0007669"/>
    <property type="project" value="TreeGrafter"/>
</dbReference>
<evidence type="ECO:0000256" key="6">
    <source>
        <dbReference type="ARBA" id="ARBA00023235"/>
    </source>
</evidence>
<dbReference type="EMBL" id="LM655252">
    <property type="protein sequence ID" value="CDZ16599.1"/>
    <property type="molecule type" value="Genomic_DNA"/>
</dbReference>
<dbReference type="CDD" id="cd00187">
    <property type="entry name" value="TOP4c"/>
    <property type="match status" value="1"/>
</dbReference>
<keyword evidence="6 7" id="KW-0413">Isomerase</keyword>
<dbReference type="InterPro" id="IPR035516">
    <property type="entry name" value="Gyrase/topoIV_suA_C"/>
</dbReference>
<dbReference type="Gene3D" id="1.10.268.10">
    <property type="entry name" value="Topoisomerase, domain 3"/>
    <property type="match status" value="1"/>
</dbReference>
<dbReference type="GO" id="GO:0003918">
    <property type="term" value="F:DNA topoisomerase type II (double strand cut, ATP-hydrolyzing) activity"/>
    <property type="evidence" value="ECO:0007669"/>
    <property type="project" value="UniProtKB-EC"/>
</dbReference>
<evidence type="ECO:0000256" key="7">
    <source>
        <dbReference type="PROSITE-ProRule" id="PRU01384"/>
    </source>
</evidence>
<dbReference type="SUPFAM" id="SSF56719">
    <property type="entry name" value="Type II DNA topoisomerase"/>
    <property type="match status" value="1"/>
</dbReference>
<evidence type="ECO:0000256" key="1">
    <source>
        <dbReference type="ARBA" id="ARBA00000185"/>
    </source>
</evidence>
<dbReference type="Pfam" id="PF00521">
    <property type="entry name" value="DNA_topoisoIV"/>
    <property type="match status" value="1"/>
</dbReference>
<evidence type="ECO:0000256" key="3">
    <source>
        <dbReference type="ARBA" id="ARBA00012895"/>
    </source>
</evidence>
<dbReference type="InterPro" id="IPR002205">
    <property type="entry name" value="Topo_IIA_dom_A"/>
</dbReference>
<keyword evidence="5 7" id="KW-0238">DNA-binding</keyword>
<protein>
    <recommendedName>
        <fullName evidence="3">DNA topoisomerase (ATP-hydrolyzing)</fullName>
        <ecNumber evidence="3">5.6.2.2</ecNumber>
    </recommendedName>
</protein>
<dbReference type="STRING" id="1495769.CEM_359"/>
<accession>A0A078KIJ0</accession>
<dbReference type="PANTHER" id="PTHR43493:SF5">
    <property type="entry name" value="DNA GYRASE SUBUNIT A, CHLOROPLASTIC_MITOCHONDRIAL"/>
    <property type="match status" value="1"/>
</dbReference>
<dbReference type="SUPFAM" id="SSF101904">
    <property type="entry name" value="GyrA/ParC C-terminal domain-like"/>
    <property type="match status" value="1"/>
</dbReference>
<dbReference type="EC" id="5.6.2.2" evidence="3"/>
<dbReference type="SMART" id="SM00434">
    <property type="entry name" value="TOP4c"/>
    <property type="match status" value="1"/>
</dbReference>
<name>A0A078KIJ0_9GAMM</name>
<dbReference type="Gene3D" id="2.120.10.90">
    <property type="entry name" value="DNA gyrase/topoisomerase IV, subunit A, C-terminal"/>
    <property type="match status" value="1"/>
</dbReference>
<dbReference type="PROSITE" id="PS52040">
    <property type="entry name" value="TOPO_IIA"/>
    <property type="match status" value="1"/>
</dbReference>
<dbReference type="HOGENOM" id="CLU_002977_6_1_6"/>
<comment type="similarity">
    <text evidence="2">Belongs to the type II topoisomerase GyrA/ParC subunit family.</text>
</comment>
<dbReference type="FunFam" id="3.30.1360.40:FF:000002">
    <property type="entry name" value="DNA gyrase subunit A"/>
    <property type="match status" value="1"/>
</dbReference>
<dbReference type="NCBIfam" id="TIGR01063">
    <property type="entry name" value="gyrA"/>
    <property type="match status" value="1"/>
</dbReference>
<dbReference type="InterPro" id="IPR050220">
    <property type="entry name" value="Type_II_DNA_Topoisomerases"/>
</dbReference>
<comment type="catalytic activity">
    <reaction evidence="1 7">
        <text>ATP-dependent breakage, passage and rejoining of double-stranded DNA.</text>
        <dbReference type="EC" id="5.6.2.2"/>
    </reaction>
</comment>
<dbReference type="GO" id="GO:0003677">
    <property type="term" value="F:DNA binding"/>
    <property type="evidence" value="ECO:0007669"/>
    <property type="project" value="UniProtKB-UniRule"/>
</dbReference>
<dbReference type="FunFam" id="3.90.199.10:FF:000001">
    <property type="entry name" value="DNA gyrase subunit A"/>
    <property type="match status" value="1"/>
</dbReference>
<dbReference type="PANTHER" id="PTHR43493">
    <property type="entry name" value="DNA GYRASE/TOPOISOMERASE SUBUNIT A"/>
    <property type="match status" value="1"/>
</dbReference>
<dbReference type="GO" id="GO:0006265">
    <property type="term" value="P:DNA topological change"/>
    <property type="evidence" value="ECO:0007669"/>
    <property type="project" value="UniProtKB-UniRule"/>
</dbReference>
<dbReference type="OrthoDB" id="9806486at2"/>
<dbReference type="AlphaFoldDB" id="A0A078KIJ0"/>
<dbReference type="InterPro" id="IPR013757">
    <property type="entry name" value="Topo_IIA_A_a_sf"/>
</dbReference>
<dbReference type="NCBIfam" id="NF004044">
    <property type="entry name" value="PRK05561.1"/>
    <property type="match status" value="1"/>
</dbReference>
<reference evidence="10" key="1">
    <citation type="submission" date="2014-07" db="EMBL/GenBank/DDBJ databases">
        <authorList>
            <person name="Santos-Garcia D."/>
        </authorList>
    </citation>
    <scope>NUCLEOTIDE SEQUENCE [LARGE SCALE GENOMIC DNA]</scope>
</reference>
<dbReference type="InterPro" id="IPR013760">
    <property type="entry name" value="Topo_IIA-like_dom_sf"/>
</dbReference>
<evidence type="ECO:0000256" key="2">
    <source>
        <dbReference type="ARBA" id="ARBA00008263"/>
    </source>
</evidence>
<dbReference type="Pfam" id="PF03989">
    <property type="entry name" value="DNA_gyraseA_C"/>
    <property type="match status" value="4"/>
</dbReference>
<organism evidence="9 10">
    <name type="scientific">Candidatus Johnevansia muelleri</name>
    <dbReference type="NCBI Taxonomy" id="1495769"/>
    <lineage>
        <taxon>Bacteria</taxon>
        <taxon>Pseudomonadati</taxon>
        <taxon>Pseudomonadota</taxon>
        <taxon>Gammaproteobacteria</taxon>
        <taxon>Candidatus Johnevansiales</taxon>
        <taxon>Candidatus Johnevansiaceae</taxon>
        <taxon>Candidatus Johnevansia</taxon>
    </lineage>
</organism>
<feature type="domain" description="Topo IIA-type catalytic" evidence="8">
    <location>
        <begin position="31"/>
        <end position="518"/>
    </location>
</feature>
<gene>
    <name evidence="9" type="primary">gyrA</name>
    <name evidence="9" type="ORF">CEM_359</name>
</gene>
<dbReference type="GO" id="GO:0005737">
    <property type="term" value="C:cytoplasm"/>
    <property type="evidence" value="ECO:0007669"/>
    <property type="project" value="TreeGrafter"/>
</dbReference>
<feature type="active site" description="O-(5'-phospho-DNA)-tyrosine intermediate" evidence="7">
    <location>
        <position position="119"/>
    </location>
</feature>
<dbReference type="Gene3D" id="3.90.199.10">
    <property type="entry name" value="Topoisomerase II, domain 5"/>
    <property type="match status" value="1"/>
</dbReference>
<evidence type="ECO:0000259" key="8">
    <source>
        <dbReference type="PROSITE" id="PS52040"/>
    </source>
</evidence>
<dbReference type="Gene3D" id="3.30.1360.40">
    <property type="match status" value="1"/>
</dbReference>
<sequence>MIKNFIKIDIEDELKKSYLDYAMSVIIGRALPDVRDGLKPVHRRILFAMYKLKNFWNRSFLKSARVVGNVIGKYHPHGDNAVYDTIVRMAQKFSMRYLLIDGQGNFGSIDGDSAAAMRYTEIRMNYITNELLVDLDKETVDWVNNYDNSEIIPKIFPTRIPNILINGSSGIAVGMATNIPPHNLCEVINACLALIDESTLSINYLIKNYILGPDFPTAGIIVGKSGIIEAYKTGKGCIYIRAKYIINFNKKYFRDIIIITELPYQVNKSKLIEKIVSLIKEKRIEGIYEVRDESDKNGLRIIIEIKKGKSGNVIINNLFYLTQLETLFYINMIALDEFGKPKKFNLKEVIKSFIDHRKEIIIRRSIYELNQSEIHVHLIEGLIVAIYNLDEIIKLIKLSSSLKEAKLKLINRKWNLSKEIIEIFIEKRETYIYCITEKQALAILDLRLHSLTSIEIQKLLYEYDVLLNIVKKLKLILSSNIILMEVIKKELNFIKKEYGDIRRTEIKNNRVNFTTQDLIYDEYMVCTIYSSCYAKTQPISILKNKKIGFKINLLKNKNEDLIQHFLIASKHETIFFFSNKGKLYCLKIYEIPEASKISRGIPIINLLSMNKTEQITAILSIKKYKKDSNILLATSLGKVKRINIDKFSRTRSSGLIAIKLDKGDSLISAAITYGNNNVILITSYGNLILFDEKSILLMERYTYGMIGISLNKNDRVISLIIPNNKTCYILFAYENGFCNFKKIENFYITNMGGQGIISMQISKRNGLLVSAIQVYKNDKIIIITNKGNIIILKLNESKINSKGFILISMINQEKLVTIVRWDDNILKL</sequence>
<evidence type="ECO:0000256" key="5">
    <source>
        <dbReference type="ARBA" id="ARBA00023125"/>
    </source>
</evidence>
<evidence type="ECO:0000313" key="10">
    <source>
        <dbReference type="Proteomes" id="UP000032420"/>
    </source>
</evidence>
<dbReference type="PATRIC" id="fig|1495769.3.peg.320"/>
<dbReference type="Proteomes" id="UP000032420">
    <property type="component" value="Chromosome I"/>
</dbReference>
<keyword evidence="4 7" id="KW-0799">Topoisomerase</keyword>
<dbReference type="InterPro" id="IPR006691">
    <property type="entry name" value="GyrA/parC_rep"/>
</dbReference>
<dbReference type="GO" id="GO:0005524">
    <property type="term" value="F:ATP binding"/>
    <property type="evidence" value="ECO:0007669"/>
    <property type="project" value="InterPro"/>
</dbReference>
<evidence type="ECO:0000313" key="9">
    <source>
        <dbReference type="EMBL" id="CDZ16599.1"/>
    </source>
</evidence>